<dbReference type="PANTHER" id="PTHR24412:SF441">
    <property type="entry name" value="KELCH-LIKE PROTEIN 28"/>
    <property type="match status" value="1"/>
</dbReference>
<dbReference type="Gene3D" id="2.120.10.80">
    <property type="entry name" value="Kelch-type beta propeller"/>
    <property type="match status" value="2"/>
</dbReference>
<dbReference type="eggNOG" id="COG4447">
    <property type="taxonomic scope" value="Bacteria"/>
</dbReference>
<dbReference type="STRING" id="1317122.ATO12_19430"/>
<keyword evidence="2" id="KW-0677">Repeat</keyword>
<dbReference type="PANTHER" id="PTHR24412">
    <property type="entry name" value="KELCH PROTEIN"/>
    <property type="match status" value="1"/>
</dbReference>
<evidence type="ECO:0000256" key="1">
    <source>
        <dbReference type="ARBA" id="ARBA00022441"/>
    </source>
</evidence>
<name>A0A023BTR4_9FLAO</name>
<dbReference type="InterPro" id="IPR015915">
    <property type="entry name" value="Kelch-typ_b-propeller"/>
</dbReference>
<dbReference type="Proteomes" id="UP000023541">
    <property type="component" value="Unassembled WGS sequence"/>
</dbReference>
<evidence type="ECO:0000313" key="4">
    <source>
        <dbReference type="Proteomes" id="UP000023541"/>
    </source>
</evidence>
<dbReference type="AlphaFoldDB" id="A0A023BTR4"/>
<comment type="caution">
    <text evidence="3">The sequence shown here is derived from an EMBL/GenBank/DDBJ whole genome shotgun (WGS) entry which is preliminary data.</text>
</comment>
<evidence type="ECO:0000313" key="3">
    <source>
        <dbReference type="EMBL" id="EZH73178.1"/>
    </source>
</evidence>
<sequence>MKTKSFNVLVLIILTVTHLSCDLDDDNTTPIRGGGEFSLAFTVQTEEDQMGEFAGVAMTIFDGKIYAAGGYNTYGSSGSHFLWSSSNGINWATVPLSSTTPASFTSFRSGATLTTFNDQLWLIGGKDITDVPYTNIWHSADGVSWSELSPPFGDLPAHETIVFNSKMYVTKGNRTTNQTEVWSTTNGIDWIQETNNAFPGRGGQKGVVFNDAMYLLGGEDIAANKVNEIWTSTDGSSWTEVNPTTLFSERNAHSATVYNNKVWVIGGKDNITPFNNEIWYSPDMITWIRYEGPRPGTDGINDHTVLLFNDEIWIFGSNRSDGAGGTRRTGEISSIKED</sequence>
<evidence type="ECO:0000256" key="2">
    <source>
        <dbReference type="ARBA" id="ARBA00022737"/>
    </source>
</evidence>
<dbReference type="Pfam" id="PF24681">
    <property type="entry name" value="Kelch_KLHDC2_KLHL20_DRC7"/>
    <property type="match status" value="1"/>
</dbReference>
<dbReference type="EMBL" id="AQRA01000006">
    <property type="protein sequence ID" value="EZH73178.1"/>
    <property type="molecule type" value="Genomic_DNA"/>
</dbReference>
<dbReference type="OrthoDB" id="211220at2"/>
<dbReference type="SUPFAM" id="SSF50965">
    <property type="entry name" value="Galactose oxidase, central domain"/>
    <property type="match status" value="1"/>
</dbReference>
<keyword evidence="1" id="KW-0880">Kelch repeat</keyword>
<accession>A0A023BTR4</accession>
<proteinExistence type="predicted"/>
<gene>
    <name evidence="3" type="ORF">ATO12_19430</name>
</gene>
<dbReference type="InterPro" id="IPR011043">
    <property type="entry name" value="Gal_Oxase/kelch_b-propeller"/>
</dbReference>
<keyword evidence="4" id="KW-1185">Reference proteome</keyword>
<organism evidence="3 4">
    <name type="scientific">Aquimarina atlantica</name>
    <dbReference type="NCBI Taxonomy" id="1317122"/>
    <lineage>
        <taxon>Bacteria</taxon>
        <taxon>Pseudomonadati</taxon>
        <taxon>Bacteroidota</taxon>
        <taxon>Flavobacteriia</taxon>
        <taxon>Flavobacteriales</taxon>
        <taxon>Flavobacteriaceae</taxon>
        <taxon>Aquimarina</taxon>
    </lineage>
</organism>
<evidence type="ECO:0008006" key="5">
    <source>
        <dbReference type="Google" id="ProtNLM"/>
    </source>
</evidence>
<dbReference type="RefSeq" id="WP_034242959.1">
    <property type="nucleotide sequence ID" value="NZ_AQRA01000006.1"/>
</dbReference>
<reference evidence="3 4" key="1">
    <citation type="submission" date="2014-04" db="EMBL/GenBank/DDBJ databases">
        <title>Aquimarina sp. 22II-S11-z7 Genome Sequencing.</title>
        <authorList>
            <person name="Lai Q."/>
        </authorList>
    </citation>
    <scope>NUCLEOTIDE SEQUENCE [LARGE SCALE GENOMIC DNA]</scope>
    <source>
        <strain evidence="3 4">22II-S11-z7</strain>
    </source>
</reference>
<protein>
    <recommendedName>
        <fullName evidence="5">Galactose oxidase</fullName>
    </recommendedName>
</protein>